<evidence type="ECO:0000313" key="1">
    <source>
        <dbReference type="EMBL" id="KAL1879106.1"/>
    </source>
</evidence>
<protein>
    <submittedName>
        <fullName evidence="1">Uncharacterized protein</fullName>
    </submittedName>
</protein>
<evidence type="ECO:0000313" key="2">
    <source>
        <dbReference type="Proteomes" id="UP001586593"/>
    </source>
</evidence>
<reference evidence="1 2" key="1">
    <citation type="journal article" date="2024" name="Commun. Biol.">
        <title>Comparative genomic analysis of thermophilic fungi reveals convergent evolutionary adaptations and gene losses.</title>
        <authorList>
            <person name="Steindorff A.S."/>
            <person name="Aguilar-Pontes M.V."/>
            <person name="Robinson A.J."/>
            <person name="Andreopoulos B."/>
            <person name="LaButti K."/>
            <person name="Kuo A."/>
            <person name="Mondo S."/>
            <person name="Riley R."/>
            <person name="Otillar R."/>
            <person name="Haridas S."/>
            <person name="Lipzen A."/>
            <person name="Grimwood J."/>
            <person name="Schmutz J."/>
            <person name="Clum A."/>
            <person name="Reid I.D."/>
            <person name="Moisan M.C."/>
            <person name="Butler G."/>
            <person name="Nguyen T.T.M."/>
            <person name="Dewar K."/>
            <person name="Conant G."/>
            <person name="Drula E."/>
            <person name="Henrissat B."/>
            <person name="Hansel C."/>
            <person name="Singer S."/>
            <person name="Hutchinson M.I."/>
            <person name="de Vries R.P."/>
            <person name="Natvig D.O."/>
            <person name="Powell A.J."/>
            <person name="Tsang A."/>
            <person name="Grigoriev I.V."/>
        </authorList>
    </citation>
    <scope>NUCLEOTIDE SEQUENCE [LARGE SCALE GENOMIC DNA]</scope>
    <source>
        <strain evidence="1 2">ATCC 24622</strain>
    </source>
</reference>
<sequence>MARCIIAFRTFSSTSYPSLRTPTEAETGIDFFFPSLPKRNSISHVLGRVNFSYTADFYNEKKTDCTKHSSVIFSFASSCRTLGERKRRHPFFSLSVFSVGAVGKMFNTSTLLPFWIGNRYQTKNIKYGVPSLTDVAWLTFERAFQIGGCASSI</sequence>
<organism evidence="1 2">
    <name type="scientific">Phialemonium thermophilum</name>
    <dbReference type="NCBI Taxonomy" id="223376"/>
    <lineage>
        <taxon>Eukaryota</taxon>
        <taxon>Fungi</taxon>
        <taxon>Dikarya</taxon>
        <taxon>Ascomycota</taxon>
        <taxon>Pezizomycotina</taxon>
        <taxon>Sordariomycetes</taxon>
        <taxon>Sordariomycetidae</taxon>
        <taxon>Cephalothecales</taxon>
        <taxon>Cephalothecaceae</taxon>
        <taxon>Phialemonium</taxon>
    </lineage>
</organism>
<name>A0ABR3XSY2_9PEZI</name>
<comment type="caution">
    <text evidence="1">The sequence shown here is derived from an EMBL/GenBank/DDBJ whole genome shotgun (WGS) entry which is preliminary data.</text>
</comment>
<accession>A0ABR3XSY2</accession>
<proteinExistence type="predicted"/>
<dbReference type="Proteomes" id="UP001586593">
    <property type="component" value="Unassembled WGS sequence"/>
</dbReference>
<keyword evidence="2" id="KW-1185">Reference proteome</keyword>
<gene>
    <name evidence="1" type="ORF">VTK73DRAFT_7330</name>
</gene>
<dbReference type="EMBL" id="JAZHXJ010000046">
    <property type="protein sequence ID" value="KAL1879106.1"/>
    <property type="molecule type" value="Genomic_DNA"/>
</dbReference>